<dbReference type="GO" id="GO:0003688">
    <property type="term" value="F:DNA replication origin binding"/>
    <property type="evidence" value="ECO:0007669"/>
    <property type="project" value="TreeGrafter"/>
</dbReference>
<evidence type="ECO:0000313" key="8">
    <source>
        <dbReference type="EMBL" id="ODQ46439.1"/>
    </source>
</evidence>
<keyword evidence="9" id="KW-1185">Reference proteome</keyword>
<keyword evidence="5" id="KW-0131">Cell cycle</keyword>
<reference evidence="8 9" key="1">
    <citation type="journal article" date="2016" name="Proc. Natl. Acad. Sci. U.S.A.">
        <title>Comparative genomics of biotechnologically important yeasts.</title>
        <authorList>
            <person name="Riley R."/>
            <person name="Haridas S."/>
            <person name="Wolfe K.H."/>
            <person name="Lopes M.R."/>
            <person name="Hittinger C.T."/>
            <person name="Goeker M."/>
            <person name="Salamov A.A."/>
            <person name="Wisecaver J.H."/>
            <person name="Long T.M."/>
            <person name="Calvey C.H."/>
            <person name="Aerts A.L."/>
            <person name="Barry K.W."/>
            <person name="Choi C."/>
            <person name="Clum A."/>
            <person name="Coughlan A.Y."/>
            <person name="Deshpande S."/>
            <person name="Douglass A.P."/>
            <person name="Hanson S.J."/>
            <person name="Klenk H.-P."/>
            <person name="LaButti K.M."/>
            <person name="Lapidus A."/>
            <person name="Lindquist E.A."/>
            <person name="Lipzen A.M."/>
            <person name="Meier-Kolthoff J.P."/>
            <person name="Ohm R.A."/>
            <person name="Otillar R.P."/>
            <person name="Pangilinan J.L."/>
            <person name="Peng Y."/>
            <person name="Rokas A."/>
            <person name="Rosa C.A."/>
            <person name="Scheuner C."/>
            <person name="Sibirny A.A."/>
            <person name="Slot J.C."/>
            <person name="Stielow J.B."/>
            <person name="Sun H."/>
            <person name="Kurtzman C.P."/>
            <person name="Blackwell M."/>
            <person name="Grigoriev I.V."/>
            <person name="Jeffries T.W."/>
        </authorList>
    </citation>
    <scope>NUCLEOTIDE SEQUENCE [LARGE SCALE GENOMIC DNA]</scope>
    <source>
        <strain evidence="8 9">NRRL Y-2026</strain>
    </source>
</reference>
<dbReference type="GO" id="GO:0006270">
    <property type="term" value="P:DNA replication initiation"/>
    <property type="evidence" value="ECO:0007669"/>
    <property type="project" value="InterPro"/>
</dbReference>
<dbReference type="OrthoDB" id="10258882at2759"/>
<feature type="non-terminal residue" evidence="8">
    <location>
        <position position="1005"/>
    </location>
</feature>
<feature type="domain" description="Mtf2-like C-terminal" evidence="7">
    <location>
        <begin position="110"/>
        <end position="309"/>
    </location>
</feature>
<evidence type="ECO:0000256" key="3">
    <source>
        <dbReference type="ARBA" id="ARBA00022705"/>
    </source>
</evidence>
<dbReference type="GO" id="GO:0005739">
    <property type="term" value="C:mitochondrion"/>
    <property type="evidence" value="ECO:0007669"/>
    <property type="project" value="InterPro"/>
</dbReference>
<evidence type="ECO:0000256" key="4">
    <source>
        <dbReference type="ARBA" id="ARBA00023242"/>
    </source>
</evidence>
<dbReference type="GO" id="GO:1902977">
    <property type="term" value="P:mitotic DNA replication preinitiation complex assembly"/>
    <property type="evidence" value="ECO:0007669"/>
    <property type="project" value="TreeGrafter"/>
</dbReference>
<dbReference type="GeneID" id="30179151"/>
<dbReference type="GO" id="GO:0031261">
    <property type="term" value="C:DNA replication preinitiation complex"/>
    <property type="evidence" value="ECO:0007669"/>
    <property type="project" value="TreeGrafter"/>
</dbReference>
<dbReference type="GO" id="GO:0003682">
    <property type="term" value="F:chromatin binding"/>
    <property type="evidence" value="ECO:0007669"/>
    <property type="project" value="TreeGrafter"/>
</dbReference>
<accession>A0A1E3NJY8</accession>
<feature type="region of interest" description="Disordered" evidence="6">
    <location>
        <begin position="494"/>
        <end position="530"/>
    </location>
</feature>
<evidence type="ECO:0000313" key="9">
    <source>
        <dbReference type="Proteomes" id="UP000094455"/>
    </source>
</evidence>
<feature type="region of interest" description="Disordered" evidence="6">
    <location>
        <begin position="769"/>
        <end position="794"/>
    </location>
</feature>
<protein>
    <recommendedName>
        <fullName evidence="7">Mtf2-like C-terminal domain-containing protein</fullName>
    </recommendedName>
</protein>
<keyword evidence="3" id="KW-0235">DNA replication</keyword>
<evidence type="ECO:0000256" key="1">
    <source>
        <dbReference type="ARBA" id="ARBA00004123"/>
    </source>
</evidence>
<dbReference type="GO" id="GO:0003697">
    <property type="term" value="F:single-stranded DNA binding"/>
    <property type="evidence" value="ECO:0007669"/>
    <property type="project" value="TreeGrafter"/>
</dbReference>
<feature type="compositionally biased region" description="Acidic residues" evidence="6">
    <location>
        <begin position="494"/>
        <end position="508"/>
    </location>
</feature>
<comment type="subcellular location">
    <subcellularLocation>
        <location evidence="1">Nucleus</location>
    </subcellularLocation>
</comment>
<feature type="region of interest" description="Disordered" evidence="6">
    <location>
        <begin position="607"/>
        <end position="628"/>
    </location>
</feature>
<name>A0A1E3NJY8_9ASCO</name>
<evidence type="ECO:0000256" key="2">
    <source>
        <dbReference type="ARBA" id="ARBA00010727"/>
    </source>
</evidence>
<dbReference type="EMBL" id="KV454003">
    <property type="protein sequence ID" value="ODQ46439.1"/>
    <property type="molecule type" value="Genomic_DNA"/>
</dbReference>
<evidence type="ECO:0000256" key="6">
    <source>
        <dbReference type="SAM" id="MobiDB-lite"/>
    </source>
</evidence>
<dbReference type="Pfam" id="PF02724">
    <property type="entry name" value="CDC45"/>
    <property type="match status" value="2"/>
</dbReference>
<dbReference type="InterPro" id="IPR043837">
    <property type="entry name" value="Mtf2-like_C"/>
</dbReference>
<dbReference type="Pfam" id="PF19189">
    <property type="entry name" value="Mtf2"/>
    <property type="match status" value="1"/>
</dbReference>
<dbReference type="InterPro" id="IPR003874">
    <property type="entry name" value="CDC45"/>
</dbReference>
<evidence type="ECO:0000256" key="5">
    <source>
        <dbReference type="ARBA" id="ARBA00023306"/>
    </source>
</evidence>
<dbReference type="PANTHER" id="PTHR10507:SF0">
    <property type="entry name" value="CELL DIVISION CONTROL PROTEIN 45 HOMOLOG"/>
    <property type="match status" value="1"/>
</dbReference>
<gene>
    <name evidence="8" type="ORF">PICMEDRAFT_26795</name>
</gene>
<evidence type="ECO:0000259" key="7">
    <source>
        <dbReference type="Pfam" id="PF19189"/>
    </source>
</evidence>
<comment type="similarity">
    <text evidence="2">Belongs to the CDC45 family.</text>
</comment>
<proteinExistence type="inferred from homology"/>
<dbReference type="Proteomes" id="UP000094455">
    <property type="component" value="Unassembled WGS sequence"/>
</dbReference>
<dbReference type="STRING" id="763406.A0A1E3NJY8"/>
<keyword evidence="4" id="KW-0539">Nucleus</keyword>
<feature type="compositionally biased region" description="Low complexity" evidence="6">
    <location>
        <begin position="617"/>
        <end position="628"/>
    </location>
</feature>
<dbReference type="PANTHER" id="PTHR10507">
    <property type="entry name" value="CDC45-RELATED PROTEIN"/>
    <property type="match status" value="1"/>
</dbReference>
<dbReference type="RefSeq" id="XP_019017552.1">
    <property type="nucleotide sequence ID" value="XM_019162464.1"/>
</dbReference>
<dbReference type="AlphaFoldDB" id="A0A1E3NJY8"/>
<feature type="non-terminal residue" evidence="8">
    <location>
        <position position="1"/>
    </location>
</feature>
<feature type="compositionally biased region" description="Basic residues" evidence="6">
    <location>
        <begin position="513"/>
        <end position="529"/>
    </location>
</feature>
<dbReference type="GO" id="GO:0000727">
    <property type="term" value="P:double-strand break repair via break-induced replication"/>
    <property type="evidence" value="ECO:0007669"/>
    <property type="project" value="TreeGrafter"/>
</dbReference>
<sequence>TKIKENNVYKNFFQSFEKMKKDSENKARITSFEEQKSFKQVFDYLSKESNKIGVVKSLETFVNFQSPLQQQQQQQSAEDPNVSSKLSFFSTASGPINLETQYKNKAEARKKFIEALSPTLKYINTDIQKSSQMFDYVKINIIEAFLQNLNAKSGKAKTGSSTGLGRKGNKMRCSIEEIKQQSTSTPQHPVVDIQTLPILLKFCLNSLTFDFNSISTSLLLIDYIKNHESIELYGFGLNIDCYNAILIQVWSKTENLNMVGSLIDELKINAIQPDLYTFKILAKIYLHCMRVNDGLGSEPYIIWNDSSNEQHPMIITQNQFYREFERICKMSLTHSTCRLAIFVSCFNIDAICSSKMLSEYLKKQFIVFQLIPVVGYIDMKEKFMKLDSDIMNVILIGCGATADLESFLEIDFTEYLSSDMSAEEAQRLVSLGRLNEVKLTRKIYVVDGHRPWNLDNLYGSPMICCLDDNSAAELNTEKEAFYYLINIPADLAGDDDEEEEEEELDLEDSLDRKRNRNEHKESNRKKRKRLIDEHQETLESYYQQGSTISVPSSHQIYDLLSTLGEISIDFLWFAVIGSRSLRDVYHRVYDMVYPGLKNEMQRLQSENDSFSMRNDQASRSNGLNGSASSSSLLDFNVSKRADNTGLQSCKEYTLFLLHHWTLYDAFFYSDYVNSKCHLYSNDGRRLLKTMFARMGISLIQANQNWHYLDLDLKKKLDGLILREVGKFNLTEVIIDGFRRNYGFHGSISSGDYVEAVQALLEHAMPQPYENGKSKPILNNGRRRKNEGKKHDSGTKNEQFIAGFWRAYDALNNYESVIRGMEIAKFQQQFIFEKGSEIIQKGMVKTQSKFKVVILNESFTTNSSITRSNFNDSTFNKSASSLKDDRVVDIKTFGNGASMFQNPLILTKLGNWILNVQADLDEGLLPLLIGAYNSETSTYLICGLPKRRKQSKNNKVKQQKVILNAFSVLFEKVTQEISIQARMDSFQSAIIELRKEDLTKFLDGLT</sequence>
<organism evidence="8 9">
    <name type="scientific">Pichia membranifaciens NRRL Y-2026</name>
    <dbReference type="NCBI Taxonomy" id="763406"/>
    <lineage>
        <taxon>Eukaryota</taxon>
        <taxon>Fungi</taxon>
        <taxon>Dikarya</taxon>
        <taxon>Ascomycota</taxon>
        <taxon>Saccharomycotina</taxon>
        <taxon>Pichiomycetes</taxon>
        <taxon>Pichiales</taxon>
        <taxon>Pichiaceae</taxon>
        <taxon>Pichia</taxon>
    </lineage>
</organism>